<comment type="caution">
    <text evidence="1">The sequence shown here is derived from an EMBL/GenBank/DDBJ whole genome shotgun (WGS) entry which is preliminary data.</text>
</comment>
<dbReference type="AlphaFoldDB" id="A0A6V7U0H2"/>
<evidence type="ECO:0000313" key="1">
    <source>
        <dbReference type="EMBL" id="CAD2139952.1"/>
    </source>
</evidence>
<sequence>MTDSIEQKGNKSIKQDQKLSPEELAASLVDFVKMKVEQLEYPRFFSAFKLPEKRVLIASSDRTVTPLITSDIKVDLPVQKESPSYRVNGKNVKDAQTQIDQFVYGMADMVYKPEEYGFCSALPIGAVAEEIPVVDRKTKNIVKTKQTQTATEAYLNKFISDF</sequence>
<dbReference type="Proteomes" id="UP000580250">
    <property type="component" value="Unassembled WGS sequence"/>
</dbReference>
<proteinExistence type="predicted"/>
<dbReference type="EMBL" id="CAJEWN010000024">
    <property type="protein sequence ID" value="CAD2139952.1"/>
    <property type="molecule type" value="Genomic_DNA"/>
</dbReference>
<name>A0A6V7U0H2_MELEN</name>
<gene>
    <name evidence="1" type="ORF">MENT_LOCUS6325</name>
</gene>
<protein>
    <submittedName>
        <fullName evidence="1">Uncharacterized protein</fullName>
    </submittedName>
</protein>
<reference evidence="1 2" key="1">
    <citation type="submission" date="2020-08" db="EMBL/GenBank/DDBJ databases">
        <authorList>
            <person name="Koutsovoulos G."/>
            <person name="Danchin GJ E."/>
        </authorList>
    </citation>
    <scope>NUCLEOTIDE SEQUENCE [LARGE SCALE GENOMIC DNA]</scope>
</reference>
<dbReference type="OrthoDB" id="5899567at2759"/>
<organism evidence="1 2">
    <name type="scientific">Meloidogyne enterolobii</name>
    <name type="common">Root-knot nematode worm</name>
    <name type="synonym">Meloidogyne mayaguensis</name>
    <dbReference type="NCBI Taxonomy" id="390850"/>
    <lineage>
        <taxon>Eukaryota</taxon>
        <taxon>Metazoa</taxon>
        <taxon>Ecdysozoa</taxon>
        <taxon>Nematoda</taxon>
        <taxon>Chromadorea</taxon>
        <taxon>Rhabditida</taxon>
        <taxon>Tylenchina</taxon>
        <taxon>Tylenchomorpha</taxon>
        <taxon>Tylenchoidea</taxon>
        <taxon>Meloidogynidae</taxon>
        <taxon>Meloidogyninae</taxon>
        <taxon>Meloidogyne</taxon>
    </lineage>
</organism>
<evidence type="ECO:0000313" key="2">
    <source>
        <dbReference type="Proteomes" id="UP000580250"/>
    </source>
</evidence>
<accession>A0A6V7U0H2</accession>